<dbReference type="InterPro" id="IPR051268">
    <property type="entry name" value="Type-I_R_enzyme_R_subunit"/>
</dbReference>
<keyword evidence="14" id="KW-1185">Reference proteome</keyword>
<comment type="catalytic activity">
    <reaction evidence="1 11">
        <text>Endonucleolytic cleavage of DNA to give random double-stranded fragments with terminal 5'-phosphates, ATP is simultaneously hydrolyzed.</text>
        <dbReference type="EC" id="3.1.21.3"/>
    </reaction>
</comment>
<keyword evidence="9 11" id="KW-0067">ATP-binding</keyword>
<dbReference type="Pfam" id="PF04313">
    <property type="entry name" value="HSDR_N"/>
    <property type="match status" value="1"/>
</dbReference>
<evidence type="ECO:0000256" key="11">
    <source>
        <dbReference type="RuleBase" id="RU364115"/>
    </source>
</evidence>
<dbReference type="NCBIfam" id="TIGR00348">
    <property type="entry name" value="hsdR"/>
    <property type="match status" value="1"/>
</dbReference>
<gene>
    <name evidence="13" type="ORF">F8M49_27475</name>
</gene>
<dbReference type="EC" id="3.1.21.3" evidence="11"/>
<comment type="caution">
    <text evidence="13">The sequence shown here is derived from an EMBL/GenBank/DDBJ whole genome shotgun (WGS) entry which is preliminary data.</text>
</comment>
<accession>A0ABU3WW34</accession>
<evidence type="ECO:0000313" key="13">
    <source>
        <dbReference type="EMBL" id="MDV2478211.1"/>
    </source>
</evidence>
<comment type="similarity">
    <text evidence="2 11">Belongs to the HsdR family.</text>
</comment>
<comment type="subunit">
    <text evidence="3 11">The type I restriction/modification system is composed of three polypeptides R, M and S.</text>
</comment>
<dbReference type="InterPro" id="IPR014001">
    <property type="entry name" value="Helicase_ATP-bd"/>
</dbReference>
<evidence type="ECO:0000256" key="6">
    <source>
        <dbReference type="ARBA" id="ARBA00022747"/>
    </source>
</evidence>
<dbReference type="CDD" id="cd18030">
    <property type="entry name" value="DEXHc_RE_I_HsdR"/>
    <property type="match status" value="1"/>
</dbReference>
<dbReference type="SUPFAM" id="SSF52540">
    <property type="entry name" value="P-loop containing nucleoside triphosphate hydrolases"/>
    <property type="match status" value="1"/>
</dbReference>
<dbReference type="Proteomes" id="UP001275440">
    <property type="component" value="Unassembled WGS sequence"/>
</dbReference>
<dbReference type="Gene3D" id="3.90.1570.50">
    <property type="match status" value="1"/>
</dbReference>
<evidence type="ECO:0000256" key="7">
    <source>
        <dbReference type="ARBA" id="ARBA00022759"/>
    </source>
</evidence>
<dbReference type="CDD" id="cd22332">
    <property type="entry name" value="HsdR_N"/>
    <property type="match status" value="1"/>
</dbReference>
<evidence type="ECO:0000256" key="2">
    <source>
        <dbReference type="ARBA" id="ARBA00008598"/>
    </source>
</evidence>
<evidence type="ECO:0000313" key="14">
    <source>
        <dbReference type="Proteomes" id="UP001275440"/>
    </source>
</evidence>
<evidence type="ECO:0000256" key="9">
    <source>
        <dbReference type="ARBA" id="ARBA00022840"/>
    </source>
</evidence>
<organism evidence="13 14">
    <name type="scientific">Rhodococcus zopfii</name>
    <dbReference type="NCBI Taxonomy" id="43772"/>
    <lineage>
        <taxon>Bacteria</taxon>
        <taxon>Bacillati</taxon>
        <taxon>Actinomycetota</taxon>
        <taxon>Actinomycetes</taxon>
        <taxon>Mycobacteriales</taxon>
        <taxon>Nocardiaceae</taxon>
        <taxon>Rhodococcus</taxon>
    </lineage>
</organism>
<dbReference type="InterPro" id="IPR007409">
    <property type="entry name" value="Restrct_endonuc_type1_HsdR_N"/>
</dbReference>
<protein>
    <recommendedName>
        <fullName evidence="11">Type I restriction enzyme endonuclease subunit</fullName>
        <shortName evidence="11">R protein</shortName>
        <ecNumber evidence="11">3.1.21.3</ecNumber>
    </recommendedName>
</protein>
<feature type="domain" description="Helicase ATP-binding" evidence="12">
    <location>
        <begin position="291"/>
        <end position="466"/>
    </location>
</feature>
<comment type="function">
    <text evidence="11">Subunit R is required for both nuclease and ATPase activities, but not for modification.</text>
</comment>
<evidence type="ECO:0000256" key="8">
    <source>
        <dbReference type="ARBA" id="ARBA00022801"/>
    </source>
</evidence>
<dbReference type="InterPro" id="IPR055180">
    <property type="entry name" value="HsdR_RecA-like_helicase_dom_2"/>
</dbReference>
<dbReference type="PANTHER" id="PTHR30195:SF15">
    <property type="entry name" value="TYPE I RESTRICTION ENZYME HINDI ENDONUCLEASE SUBUNIT"/>
    <property type="match status" value="1"/>
</dbReference>
<sequence>MADVLDFTGHLSESSWEHMALDTLGELGWQYLPGSVIAPGTGERASWDDLLVPARLRTAIATLNPGLPAATVDEAVAFVGTATSTDAIAENRVIHTYLTEGLRAVPYVDDTGVEITPTIRLLSTDPDENDWFVASQVTVIRGDYERRFDLVLYLNGMPVAVAELKNAGSEYAGLTDAHAQLQTYLREFPLAFRYAVIGLVSDGISASYGTPFTPFEHYSPWNVDDDGKPVEFTGDNHPLDVALFGLFNQERFLQLLRNYTAFDESEDGLVKRIAKPHQYFAVAKAVGSTVVAVESEGKAGVVWHTQGSGKSMEMELYANQVIRHPKLANPTIVVITDRNELDGQLYEAFSRSRLLPEHPRQIRRREELRSELSGRTTGGIYFTTLQKFGKSREERETGRSHPQLSDRRNIIVIVDEAHRSHYDDLDGYARHLRDALPHATLIAFTGTPISFEDRNTQAVFGDYIDVYDLTRAVEDGATVPVHFESRLVKVAFAGEVTEEQIDASADEVTAGLDDTERARIEKSVAVINAVYGTPARLQALAADLVAHWENRRTEMAKFVGSDDNPTAPGKAMIVCATREICANLYREIVTLRPDWHSDDISTGRIKVVYSGDASDTPPISNHVRRDSANAAIKKRLKNIDDELELVIVKDMMLTGFDAPPLHTLYLDRPLKGALLMQTLARVNRTFRGKRDGLLVAYAPVADNLADALAEYTASDRTTKPLGRPVAEAVDAVKNTLTKLGNMLHGCDWQAHRNAVGHRGWLDIVFATVAYLRDPKNPENKAEDGRETLAARYRKHASQLSRVWAICSGHEDVRSLAGDARFFEEVRVYMAKFDAADRQARGVAVPEDVKRALRALMAASVESGEVLDIYDAAGMPKPSLADLNADFLERTLQAKNPTLAIEALRKLVAEESRKVARHNLVRQRAFSQKLQELMIKYTNSQLTSAEVIAALVEVAKEVQAESQRGQRFDPPLGDHELSFYDAVAQNESALHDMGEDTLAQIARELVGVMRRDVKTDWKVREDVKAKLRSQVKRLLTRYKYPPDRQPAAIKLVLEQMEAIAPTMAA</sequence>
<keyword evidence="13" id="KW-0282">Flagellum</keyword>
<dbReference type="PROSITE" id="PS51192">
    <property type="entry name" value="HELICASE_ATP_BIND_1"/>
    <property type="match status" value="1"/>
</dbReference>
<dbReference type="GO" id="GO:0004519">
    <property type="term" value="F:endonuclease activity"/>
    <property type="evidence" value="ECO:0007669"/>
    <property type="project" value="UniProtKB-KW"/>
</dbReference>
<dbReference type="Pfam" id="PF18766">
    <property type="entry name" value="SWI2_SNF2"/>
    <property type="match status" value="1"/>
</dbReference>
<keyword evidence="4" id="KW-0540">Nuclease</keyword>
<keyword evidence="7 13" id="KW-0255">Endonuclease</keyword>
<dbReference type="InterPro" id="IPR027417">
    <property type="entry name" value="P-loop_NTPase"/>
</dbReference>
<evidence type="ECO:0000259" key="12">
    <source>
        <dbReference type="PROSITE" id="PS51192"/>
    </source>
</evidence>
<keyword evidence="13" id="KW-0966">Cell projection</keyword>
<dbReference type="Pfam" id="PF22679">
    <property type="entry name" value="T1R_D3-like"/>
    <property type="match status" value="1"/>
</dbReference>
<keyword evidence="13" id="KW-0969">Cilium</keyword>
<evidence type="ECO:0000256" key="5">
    <source>
        <dbReference type="ARBA" id="ARBA00022741"/>
    </source>
</evidence>
<dbReference type="Gene3D" id="3.40.50.300">
    <property type="entry name" value="P-loop containing nucleotide triphosphate hydrolases"/>
    <property type="match status" value="2"/>
</dbReference>
<evidence type="ECO:0000256" key="4">
    <source>
        <dbReference type="ARBA" id="ARBA00022722"/>
    </source>
</evidence>
<dbReference type="InterPro" id="IPR004473">
    <property type="entry name" value="Restrct_endonuc_typeI_HsdR"/>
</dbReference>
<keyword evidence="6 11" id="KW-0680">Restriction system</keyword>
<evidence type="ECO:0000256" key="3">
    <source>
        <dbReference type="ARBA" id="ARBA00011296"/>
    </source>
</evidence>
<reference evidence="13 14" key="1">
    <citation type="submission" date="2019-10" db="EMBL/GenBank/DDBJ databases">
        <title>Draft Genome Assembly of Rhodococcus zopfii DSM44189.</title>
        <authorList>
            <person name="Sutton J.M."/>
            <person name="Akob D.M."/>
            <person name="Bushman T.J."/>
        </authorList>
    </citation>
    <scope>NUCLEOTIDE SEQUENCE [LARGE SCALE GENOMIC DNA]</scope>
    <source>
        <strain evidence="13 14">DSM 44189</strain>
    </source>
</reference>
<dbReference type="CDD" id="cd18800">
    <property type="entry name" value="SF2_C_EcoR124I-like"/>
    <property type="match status" value="1"/>
</dbReference>
<dbReference type="SMART" id="SM00487">
    <property type="entry name" value="DEXDc"/>
    <property type="match status" value="1"/>
</dbReference>
<dbReference type="InterPro" id="IPR021810">
    <property type="entry name" value="T1RH-like_C"/>
</dbReference>
<dbReference type="InterPro" id="IPR040980">
    <property type="entry name" value="SWI2_SNF2"/>
</dbReference>
<dbReference type="PANTHER" id="PTHR30195">
    <property type="entry name" value="TYPE I SITE-SPECIFIC DEOXYRIBONUCLEASE PROTEIN SUBUNIT M AND R"/>
    <property type="match status" value="1"/>
</dbReference>
<evidence type="ECO:0000256" key="10">
    <source>
        <dbReference type="ARBA" id="ARBA00023125"/>
    </source>
</evidence>
<keyword evidence="5 11" id="KW-0547">Nucleotide-binding</keyword>
<dbReference type="Pfam" id="PF11867">
    <property type="entry name" value="T1RH-like_C"/>
    <property type="match status" value="1"/>
</dbReference>
<evidence type="ECO:0000256" key="1">
    <source>
        <dbReference type="ARBA" id="ARBA00000851"/>
    </source>
</evidence>
<keyword evidence="8 11" id="KW-0378">Hydrolase</keyword>
<dbReference type="EMBL" id="WBMO01000005">
    <property type="protein sequence ID" value="MDV2478211.1"/>
    <property type="molecule type" value="Genomic_DNA"/>
</dbReference>
<proteinExistence type="inferred from homology"/>
<name>A0ABU3WW34_9NOCA</name>
<keyword evidence="10 11" id="KW-0238">DNA-binding</keyword>